<dbReference type="InterPro" id="IPR036259">
    <property type="entry name" value="MFS_trans_sf"/>
</dbReference>
<accession>A0A1E5RK44</accession>
<feature type="transmembrane region" description="Helical" evidence="8">
    <location>
        <begin position="341"/>
        <end position="364"/>
    </location>
</feature>
<feature type="transmembrane region" description="Helical" evidence="8">
    <location>
        <begin position="302"/>
        <end position="321"/>
    </location>
</feature>
<dbReference type="GO" id="GO:0006865">
    <property type="term" value="P:amino acid transport"/>
    <property type="evidence" value="ECO:0007669"/>
    <property type="project" value="UniProtKB-KW"/>
</dbReference>
<feature type="transmembrane region" description="Helical" evidence="8">
    <location>
        <begin position="65"/>
        <end position="83"/>
    </location>
</feature>
<keyword evidence="6 8" id="KW-1133">Transmembrane helix</keyword>
<keyword evidence="3" id="KW-0813">Transport</keyword>
<gene>
    <name evidence="9" type="ORF">AWRI3580_g2698</name>
</gene>
<protein>
    <recommendedName>
        <fullName evidence="8">Protein BTN</fullName>
    </recommendedName>
</protein>
<feature type="transmembrane region" description="Helical" evidence="8">
    <location>
        <begin position="122"/>
        <end position="144"/>
    </location>
</feature>
<evidence type="ECO:0000313" key="9">
    <source>
        <dbReference type="EMBL" id="OEJ87262.1"/>
    </source>
</evidence>
<dbReference type="Pfam" id="PF02487">
    <property type="entry name" value="CLN3"/>
    <property type="match status" value="1"/>
</dbReference>
<dbReference type="GO" id="GO:0005774">
    <property type="term" value="C:vacuolar membrane"/>
    <property type="evidence" value="ECO:0007669"/>
    <property type="project" value="UniProtKB-SubCell"/>
</dbReference>
<organism evidence="9 10">
    <name type="scientific">Hanseniaspora uvarum</name>
    <name type="common">Yeast</name>
    <name type="synonym">Kloeckera apiculata</name>
    <dbReference type="NCBI Taxonomy" id="29833"/>
    <lineage>
        <taxon>Eukaryota</taxon>
        <taxon>Fungi</taxon>
        <taxon>Dikarya</taxon>
        <taxon>Ascomycota</taxon>
        <taxon>Saccharomycotina</taxon>
        <taxon>Saccharomycetes</taxon>
        <taxon>Saccharomycodales</taxon>
        <taxon>Saccharomycodaceae</taxon>
        <taxon>Hanseniaspora</taxon>
    </lineage>
</organism>
<sequence length="383" mass="43184">MDLTTYSKFAILGLVNNSLYVIILSLAMDLTSKNTPKSLILLLNILPALILKSLAPIIIHNRVSHVKRVVCLIIINSLAMWLIAFKKVYLGIILASLMSGLGELTFLQIASSKFGENGINGWSVGTGFAGICGSLFVLIITSFFRFSITTCLLGSSLIPLGFFLYWTLPQNEYHQMDNIDLTQNSMATEENFEDDHIDKLGLVKELLYPFMLPLMLVYFAEYLINQGITPVLLFPLKDHSIIFRKYRDQYVLYGTVYQLGVLISRSSGNYMRIKNVWFLSILQVINLFMLLIEALYFPIESVYFIIFCSFYEGLLGGSSYVNVFLNVNEIYRNSSSHKREFCMGVVTISDSFGILFAALTGLVLEPNLCKHQVANGRNYCKSS</sequence>
<evidence type="ECO:0000256" key="4">
    <source>
        <dbReference type="ARBA" id="ARBA00022692"/>
    </source>
</evidence>
<dbReference type="STRING" id="29833.A0A1E5RK44"/>
<evidence type="ECO:0000256" key="7">
    <source>
        <dbReference type="ARBA" id="ARBA00023136"/>
    </source>
</evidence>
<dbReference type="Proteomes" id="UP000095358">
    <property type="component" value="Unassembled WGS sequence"/>
</dbReference>
<reference evidence="10" key="1">
    <citation type="journal article" date="2016" name="Genome Announc.">
        <title>Genome sequences of three species of Hanseniaspora isolated from spontaneous wine fermentations.</title>
        <authorList>
            <person name="Sternes P.R."/>
            <person name="Lee D."/>
            <person name="Kutyna D.R."/>
            <person name="Borneman A.R."/>
        </authorList>
    </citation>
    <scope>NUCLEOTIDE SEQUENCE [LARGE SCALE GENOMIC DNA]</scope>
    <source>
        <strain evidence="10">AWRI3580</strain>
    </source>
</reference>
<comment type="similarity">
    <text evidence="2 8">Belongs to the battenin family.</text>
</comment>
<dbReference type="SUPFAM" id="SSF103473">
    <property type="entry name" value="MFS general substrate transporter"/>
    <property type="match status" value="1"/>
</dbReference>
<keyword evidence="4 8" id="KW-0812">Transmembrane</keyword>
<keyword evidence="8" id="KW-0926">Vacuole</keyword>
<dbReference type="EMBL" id="LPNN01000005">
    <property type="protein sequence ID" value="OEJ87262.1"/>
    <property type="molecule type" value="Genomic_DNA"/>
</dbReference>
<evidence type="ECO:0000256" key="3">
    <source>
        <dbReference type="ARBA" id="ARBA00022448"/>
    </source>
</evidence>
<evidence type="ECO:0000256" key="2">
    <source>
        <dbReference type="ARBA" id="ARBA00007467"/>
    </source>
</evidence>
<dbReference type="VEuPathDB" id="FungiDB:AWRI3580_g2698"/>
<name>A0A1E5RK44_HANUV</name>
<feature type="transmembrane region" description="Helical" evidence="8">
    <location>
        <begin position="151"/>
        <end position="168"/>
    </location>
</feature>
<evidence type="ECO:0000256" key="6">
    <source>
        <dbReference type="ARBA" id="ARBA00022989"/>
    </source>
</evidence>
<evidence type="ECO:0000256" key="8">
    <source>
        <dbReference type="RuleBase" id="RU361113"/>
    </source>
</evidence>
<comment type="caution">
    <text evidence="9">The sequence shown here is derived from an EMBL/GenBank/DDBJ whole genome shotgun (WGS) entry which is preliminary data.</text>
</comment>
<keyword evidence="10" id="KW-1185">Reference proteome</keyword>
<dbReference type="GO" id="GO:0012505">
    <property type="term" value="C:endomembrane system"/>
    <property type="evidence" value="ECO:0007669"/>
    <property type="project" value="UniProtKB-SubCell"/>
</dbReference>
<evidence type="ECO:0000256" key="1">
    <source>
        <dbReference type="ARBA" id="ARBA00004127"/>
    </source>
</evidence>
<keyword evidence="5" id="KW-0029">Amino-acid transport</keyword>
<comment type="subcellular location">
    <subcellularLocation>
        <location evidence="1">Endomembrane system</location>
        <topology evidence="1">Multi-pass membrane protein</topology>
    </subcellularLocation>
    <subcellularLocation>
        <location evidence="8">Vacuole membrane</location>
        <topology evidence="8">Multi-pass membrane protein</topology>
    </subcellularLocation>
</comment>
<dbReference type="InterPro" id="IPR003492">
    <property type="entry name" value="Battenin_disease_Cln3"/>
</dbReference>
<evidence type="ECO:0000313" key="10">
    <source>
        <dbReference type="Proteomes" id="UP000095358"/>
    </source>
</evidence>
<proteinExistence type="inferred from homology"/>
<feature type="transmembrane region" description="Helical" evidence="8">
    <location>
        <begin position="39"/>
        <end position="59"/>
    </location>
</feature>
<dbReference type="PANTHER" id="PTHR10981">
    <property type="entry name" value="BATTENIN"/>
    <property type="match status" value="1"/>
</dbReference>
<dbReference type="GO" id="GO:0051453">
    <property type="term" value="P:regulation of intracellular pH"/>
    <property type="evidence" value="ECO:0007669"/>
    <property type="project" value="TreeGrafter"/>
</dbReference>
<dbReference type="PANTHER" id="PTHR10981:SF0">
    <property type="entry name" value="BATTENIN"/>
    <property type="match status" value="1"/>
</dbReference>
<keyword evidence="7 8" id="KW-0472">Membrane</keyword>
<dbReference type="AlphaFoldDB" id="A0A1E5RK44"/>
<feature type="transmembrane region" description="Helical" evidence="8">
    <location>
        <begin position="6"/>
        <end position="27"/>
    </location>
</feature>
<dbReference type="PRINTS" id="PR01315">
    <property type="entry name" value="BATTENIN"/>
</dbReference>
<evidence type="ECO:0000256" key="5">
    <source>
        <dbReference type="ARBA" id="ARBA00022970"/>
    </source>
</evidence>
<dbReference type="OrthoDB" id="5965864at2759"/>
<feature type="transmembrane region" description="Helical" evidence="8">
    <location>
        <begin position="276"/>
        <end position="296"/>
    </location>
</feature>